<dbReference type="Proteomes" id="UP001432027">
    <property type="component" value="Unassembled WGS sequence"/>
</dbReference>
<dbReference type="InterPro" id="IPR011993">
    <property type="entry name" value="PH-like_dom_sf"/>
</dbReference>
<dbReference type="SUPFAM" id="SSF50729">
    <property type="entry name" value="PH domain-like"/>
    <property type="match status" value="1"/>
</dbReference>
<evidence type="ECO:0000256" key="2">
    <source>
        <dbReference type="ARBA" id="ARBA00022448"/>
    </source>
</evidence>
<dbReference type="FunFam" id="2.30.29.30:FF:000030">
    <property type="entry name" value="Oxysterol-binding protein"/>
    <property type="match status" value="1"/>
</dbReference>
<keyword evidence="2" id="KW-0813">Transport</keyword>
<dbReference type="GO" id="GO:0005829">
    <property type="term" value="C:cytosol"/>
    <property type="evidence" value="ECO:0007669"/>
    <property type="project" value="TreeGrafter"/>
</dbReference>
<name>A0AAV5UJ79_9BILA</name>
<feature type="region of interest" description="Disordered" evidence="5">
    <location>
        <begin position="642"/>
        <end position="686"/>
    </location>
</feature>
<sequence>MNEEDEEKLRKSSFKSKRREYKDEKKRVAGELVTALRDPTVVVMADWLKARGSLKRWTRYYFVLKPGLLLVYKTDKTHKQSHWVGTILLNCCELIERPSKKDGFCFKLFHPLDQNIWATRGPFGESHGAVTLHVLPTTYLICRAPSNQAGRCWMDALELALRCSGLLMRTMHKLEAPKDLDQSASANEMLEPIVPIDIEEVSMDGDDTTPHLNISETEAERHFTGLDDRSQDEIALSDAEEENEPEQKESPWVKSEVETFNHLGAESQTGDVGEENKGFLWTLLKQVRPGMDLSKVVLPTFILEPRSFLEKLSDYYFHADLLQEASLEDDPHLRMLKVARFYLSGFYKKPKGIKKPYNPILGETYRCCWEHPDGSTTFYVAEQVSHHPPISSIFVSNRKAGFDVSATILSKSKYYGNSASVMMLGKIRIRLLNRGETYTVGLPFANVKGIMIGSMTLEMGGQVTIECDRTAYTCFLDFKLKPFLGGSMNVMNGQIKLGKETITDFDGHWDGLITYRNVKDGSKATLWEATPETFQRRLQMKEIPLEQQGDWESKRLWLKVSEAIQNDDQYAATEEKTVLEDDQRRRAKSGVPHETKIFRHNTQRDIYEYIHADHRPWDLHNDVKQIEHDYVIKTICRVKSSNKLAKGPRPAGEGEEEESSDSTTHATLTNRRKPRGGEEHVTSTEMKESLDRTALLLERLGERLDEVAADASSSRRSLLWAAFALALLHIFLFLSLRDRIAAAVAAAAHPPLPPAP</sequence>
<dbReference type="PANTHER" id="PTHR10972:SF102">
    <property type="entry name" value="OXYSTEROL-BINDING PROTEIN"/>
    <property type="match status" value="1"/>
</dbReference>
<evidence type="ECO:0000256" key="3">
    <source>
        <dbReference type="ARBA" id="ARBA00023055"/>
    </source>
</evidence>
<evidence type="ECO:0000256" key="1">
    <source>
        <dbReference type="ARBA" id="ARBA00008842"/>
    </source>
</evidence>
<feature type="transmembrane region" description="Helical" evidence="6">
    <location>
        <begin position="718"/>
        <end position="736"/>
    </location>
</feature>
<feature type="domain" description="PH" evidence="7">
    <location>
        <begin position="41"/>
        <end position="162"/>
    </location>
</feature>
<evidence type="ECO:0000259" key="7">
    <source>
        <dbReference type="PROSITE" id="PS50003"/>
    </source>
</evidence>
<dbReference type="SUPFAM" id="SSF144000">
    <property type="entry name" value="Oxysterol-binding protein-like"/>
    <property type="match status" value="1"/>
</dbReference>
<evidence type="ECO:0000256" key="5">
    <source>
        <dbReference type="SAM" id="MobiDB-lite"/>
    </source>
</evidence>
<dbReference type="GO" id="GO:0006869">
    <property type="term" value="P:lipid transport"/>
    <property type="evidence" value="ECO:0007669"/>
    <property type="project" value="UniProtKB-KW"/>
</dbReference>
<keyword evidence="9" id="KW-1185">Reference proteome</keyword>
<dbReference type="Gene3D" id="2.30.29.30">
    <property type="entry name" value="Pleckstrin-homology domain (PH domain)/Phosphotyrosine-binding domain (PTB)"/>
    <property type="match status" value="1"/>
</dbReference>
<keyword evidence="3" id="KW-0445">Lipid transport</keyword>
<accession>A0AAV5UJ79</accession>
<dbReference type="AlphaFoldDB" id="A0AAV5UJ79"/>
<dbReference type="Gene3D" id="1.10.287.2720">
    <property type="match status" value="1"/>
</dbReference>
<protein>
    <recommendedName>
        <fullName evidence="7">PH domain-containing protein</fullName>
    </recommendedName>
</protein>
<evidence type="ECO:0000256" key="4">
    <source>
        <dbReference type="ARBA" id="ARBA00023121"/>
    </source>
</evidence>
<dbReference type="GO" id="GO:0015485">
    <property type="term" value="F:cholesterol binding"/>
    <property type="evidence" value="ECO:0007669"/>
    <property type="project" value="TreeGrafter"/>
</dbReference>
<dbReference type="CDD" id="cd13286">
    <property type="entry name" value="PH_OPR5_ORP8"/>
    <property type="match status" value="1"/>
</dbReference>
<dbReference type="Gene3D" id="3.30.70.3490">
    <property type="match status" value="1"/>
</dbReference>
<reference evidence="8" key="1">
    <citation type="submission" date="2023-10" db="EMBL/GenBank/DDBJ databases">
        <title>Genome assembly of Pristionchus species.</title>
        <authorList>
            <person name="Yoshida K."/>
            <person name="Sommer R.J."/>
        </authorList>
    </citation>
    <scope>NUCLEOTIDE SEQUENCE</scope>
    <source>
        <strain evidence="8">RS0144</strain>
    </source>
</reference>
<dbReference type="Pfam" id="PF00169">
    <property type="entry name" value="PH"/>
    <property type="match status" value="1"/>
</dbReference>
<dbReference type="Pfam" id="PF01237">
    <property type="entry name" value="Oxysterol_BP"/>
    <property type="match status" value="1"/>
</dbReference>
<dbReference type="FunFam" id="1.10.287.2720:FF:000002">
    <property type="entry name" value="Oxysterol-binding protein"/>
    <property type="match status" value="1"/>
</dbReference>
<dbReference type="PROSITE" id="PS50003">
    <property type="entry name" value="PH_DOMAIN"/>
    <property type="match status" value="1"/>
</dbReference>
<organism evidence="8 9">
    <name type="scientific">Pristionchus entomophagus</name>
    <dbReference type="NCBI Taxonomy" id="358040"/>
    <lineage>
        <taxon>Eukaryota</taxon>
        <taxon>Metazoa</taxon>
        <taxon>Ecdysozoa</taxon>
        <taxon>Nematoda</taxon>
        <taxon>Chromadorea</taxon>
        <taxon>Rhabditida</taxon>
        <taxon>Rhabditina</taxon>
        <taxon>Diplogasteromorpha</taxon>
        <taxon>Diplogasteroidea</taxon>
        <taxon>Neodiplogasteridae</taxon>
        <taxon>Pristionchus</taxon>
    </lineage>
</organism>
<dbReference type="GO" id="GO:0016020">
    <property type="term" value="C:membrane"/>
    <property type="evidence" value="ECO:0007669"/>
    <property type="project" value="TreeGrafter"/>
</dbReference>
<keyword evidence="6" id="KW-0812">Transmembrane</keyword>
<dbReference type="InterPro" id="IPR037239">
    <property type="entry name" value="OSBP_sf"/>
</dbReference>
<dbReference type="GO" id="GO:0032541">
    <property type="term" value="C:cortical endoplasmic reticulum"/>
    <property type="evidence" value="ECO:0007669"/>
    <property type="project" value="TreeGrafter"/>
</dbReference>
<dbReference type="EMBL" id="BTSX01000006">
    <property type="protein sequence ID" value="GMT06531.1"/>
    <property type="molecule type" value="Genomic_DNA"/>
</dbReference>
<keyword evidence="4" id="KW-0446">Lipid-binding</keyword>
<evidence type="ECO:0000313" key="9">
    <source>
        <dbReference type="Proteomes" id="UP001432027"/>
    </source>
</evidence>
<evidence type="ECO:0000256" key="6">
    <source>
        <dbReference type="SAM" id="Phobius"/>
    </source>
</evidence>
<gene>
    <name evidence="8" type="ORF">PENTCL1PPCAC_28705</name>
</gene>
<keyword evidence="6" id="KW-1133">Transmembrane helix</keyword>
<comment type="similarity">
    <text evidence="1">Belongs to the OSBP family.</text>
</comment>
<dbReference type="SMART" id="SM00233">
    <property type="entry name" value="PH"/>
    <property type="match status" value="1"/>
</dbReference>
<dbReference type="PANTHER" id="PTHR10972">
    <property type="entry name" value="OXYSTEROL-BINDING PROTEIN-RELATED"/>
    <property type="match status" value="1"/>
</dbReference>
<dbReference type="InterPro" id="IPR000648">
    <property type="entry name" value="Oxysterol-bd"/>
</dbReference>
<feature type="compositionally biased region" description="Basic and acidic residues" evidence="5">
    <location>
        <begin position="675"/>
        <end position="686"/>
    </location>
</feature>
<evidence type="ECO:0000313" key="8">
    <source>
        <dbReference type="EMBL" id="GMT06531.1"/>
    </source>
</evidence>
<keyword evidence="6" id="KW-0472">Membrane</keyword>
<proteinExistence type="inferred from homology"/>
<dbReference type="Gene3D" id="2.40.160.120">
    <property type="match status" value="1"/>
</dbReference>
<dbReference type="InterPro" id="IPR001849">
    <property type="entry name" value="PH_domain"/>
</dbReference>
<comment type="caution">
    <text evidence="8">The sequence shown here is derived from an EMBL/GenBank/DDBJ whole genome shotgun (WGS) entry which is preliminary data.</text>
</comment>